<keyword evidence="3" id="KW-1185">Reference proteome</keyword>
<keyword evidence="1" id="KW-1133">Transmembrane helix</keyword>
<name>D7WAK4_9CORY</name>
<feature type="transmembrane region" description="Helical" evidence="1">
    <location>
        <begin position="138"/>
        <end position="162"/>
    </location>
</feature>
<dbReference type="RefSeq" id="WP_005286395.1">
    <property type="nucleotide sequence ID" value="NZ_CM000961.1"/>
</dbReference>
<feature type="transmembrane region" description="Helical" evidence="1">
    <location>
        <begin position="12"/>
        <end position="31"/>
    </location>
</feature>
<organism evidence="2 3">
    <name type="scientific">Corynebacterium genitalium ATCC 33030</name>
    <dbReference type="NCBI Taxonomy" id="585529"/>
    <lineage>
        <taxon>Bacteria</taxon>
        <taxon>Bacillati</taxon>
        <taxon>Actinomycetota</taxon>
        <taxon>Actinomycetes</taxon>
        <taxon>Mycobacteriales</taxon>
        <taxon>Corynebacteriaceae</taxon>
        <taxon>Corynebacterium</taxon>
    </lineage>
</organism>
<feature type="transmembrane region" description="Helical" evidence="1">
    <location>
        <begin position="37"/>
        <end position="57"/>
    </location>
</feature>
<evidence type="ECO:0000313" key="3">
    <source>
        <dbReference type="Proteomes" id="UP000004208"/>
    </source>
</evidence>
<protein>
    <submittedName>
        <fullName evidence="2">Uncharacterized protein</fullName>
    </submittedName>
</protein>
<evidence type="ECO:0000313" key="2">
    <source>
        <dbReference type="EMBL" id="EFK54885.1"/>
    </source>
</evidence>
<evidence type="ECO:0000256" key="1">
    <source>
        <dbReference type="SAM" id="Phobius"/>
    </source>
</evidence>
<keyword evidence="1" id="KW-0472">Membrane</keyword>
<feature type="transmembrane region" description="Helical" evidence="1">
    <location>
        <begin position="211"/>
        <end position="230"/>
    </location>
</feature>
<dbReference type="STRING" id="585529.HMPREF0291_10143"/>
<feature type="transmembrane region" description="Helical" evidence="1">
    <location>
        <begin position="69"/>
        <end position="94"/>
    </location>
</feature>
<proteinExistence type="predicted"/>
<dbReference type="eggNOG" id="ENOG5031JDD">
    <property type="taxonomic scope" value="Bacteria"/>
</dbReference>
<reference evidence="2" key="1">
    <citation type="submission" date="2010-06" db="EMBL/GenBank/DDBJ databases">
        <authorList>
            <person name="Muzny D."/>
            <person name="Qin X."/>
            <person name="Buhay C."/>
            <person name="Dugan-Rocha S."/>
            <person name="Ding Y."/>
            <person name="Chen G."/>
            <person name="Hawes A."/>
            <person name="Holder M."/>
            <person name="Jhangiani S."/>
            <person name="Johnson A."/>
            <person name="Khan Z."/>
            <person name="Li Z."/>
            <person name="Liu W."/>
            <person name="Liu X."/>
            <person name="Perez L."/>
            <person name="Shen H."/>
            <person name="Wang Q."/>
            <person name="Watt J."/>
            <person name="Xi L."/>
            <person name="Xin Y."/>
            <person name="Zhou J."/>
            <person name="Deng J."/>
            <person name="Jiang H."/>
            <person name="Liu Y."/>
            <person name="Qu J."/>
            <person name="Song X.-Z."/>
            <person name="Zhang L."/>
            <person name="Villasana D."/>
            <person name="Johnson A."/>
            <person name="Liu J."/>
            <person name="Liyanage D."/>
            <person name="Lorensuhewa L."/>
            <person name="Robinson T."/>
            <person name="Song A."/>
            <person name="Song B.-B."/>
            <person name="Dinh H."/>
            <person name="Thornton R."/>
            <person name="Coyle M."/>
            <person name="Francisco L."/>
            <person name="Jackson L."/>
            <person name="Javaid M."/>
            <person name="Korchina V."/>
            <person name="Kovar C."/>
            <person name="Mata R."/>
            <person name="Mathew T."/>
            <person name="Ngo R."/>
            <person name="Nguyen L."/>
            <person name="Nguyen N."/>
            <person name="Okwuonu G."/>
            <person name="Ongeri F."/>
            <person name="Pham C."/>
            <person name="Simmons D."/>
            <person name="Wilczek-Boney K."/>
            <person name="Hale W."/>
            <person name="Jakkamsetti A."/>
            <person name="Pham P."/>
            <person name="Ruth R."/>
            <person name="San Lucas F."/>
            <person name="Warren J."/>
            <person name="Zhang J."/>
            <person name="Zhao Z."/>
            <person name="Zhou C."/>
            <person name="Zhu D."/>
            <person name="Lee S."/>
            <person name="Bess C."/>
            <person name="Blankenburg K."/>
            <person name="Forbes L."/>
            <person name="Fu Q."/>
            <person name="Gubbala S."/>
            <person name="Hirani K."/>
            <person name="Jayaseelan J.C."/>
            <person name="Lara F."/>
            <person name="Munidasa M."/>
            <person name="Palculict T."/>
            <person name="Patil S."/>
            <person name="Pu L.-L."/>
            <person name="Saada N."/>
            <person name="Tang L."/>
            <person name="Weissenberger G."/>
            <person name="Zhu Y."/>
            <person name="Hemphill L."/>
            <person name="Shang Y."/>
            <person name="Youmans B."/>
            <person name="Ayvaz T."/>
            <person name="Ross M."/>
            <person name="Santibanez J."/>
            <person name="Aqrawi P."/>
            <person name="Gross S."/>
            <person name="Joshi V."/>
            <person name="Fowler G."/>
            <person name="Nazareth L."/>
            <person name="Reid J."/>
            <person name="Worley K."/>
            <person name="Petrosino J."/>
            <person name="Highlander S."/>
            <person name="Gibbs R."/>
        </authorList>
    </citation>
    <scope>NUCLEOTIDE SEQUENCE [LARGE SCALE GENOMIC DNA]</scope>
    <source>
        <strain evidence="2">ATCC 33030</strain>
    </source>
</reference>
<comment type="caution">
    <text evidence="2">The sequence shown here is derived from an EMBL/GenBank/DDBJ whole genome shotgun (WGS) entry which is preliminary data.</text>
</comment>
<dbReference type="AlphaFoldDB" id="D7WAK4"/>
<dbReference type="HOGENOM" id="CLU_1169099_0_0_11"/>
<accession>D7WAK4</accession>
<dbReference type="EMBL" id="ACLJ02000001">
    <property type="protein sequence ID" value="EFK54885.1"/>
    <property type="molecule type" value="Genomic_DNA"/>
</dbReference>
<dbReference type="OrthoDB" id="4425547at2"/>
<keyword evidence="1" id="KW-0812">Transmembrane</keyword>
<dbReference type="Proteomes" id="UP000004208">
    <property type="component" value="Unassembled WGS sequence"/>
</dbReference>
<sequence length="237" mass="25043">MKLFLSPFSSYTYLLALAALVAAVPLGRFYAGDGTVWTVFGGLGLVALFTIGAMQWTAINQLGTSFRTWLKSAAVTAAAVSGVLAVVTTASSVVNQEQNPYYKAYDAFLVVSNDPVEWRDTNGEAYLLDAAAQNAGTIMATFAVTFTFLFLTCLIGVGAGLAAKTEYRWLPIVAAIAAVATALYCNVLIMAYSTREIGGEFVSLPPTYTGLLTITVATLIAAAASAFSIARAPRFIR</sequence>
<gene>
    <name evidence="2" type="ORF">HMPREF0291_10143</name>
</gene>
<feature type="transmembrane region" description="Helical" evidence="1">
    <location>
        <begin position="169"/>
        <end position="191"/>
    </location>
</feature>